<dbReference type="AlphaFoldDB" id="A0A024G4Z7"/>
<keyword evidence="3" id="KW-1185">Reference proteome</keyword>
<dbReference type="InParanoid" id="A0A024G4Z7"/>
<evidence type="ECO:0000256" key="1">
    <source>
        <dbReference type="SAM" id="MobiDB-lite"/>
    </source>
</evidence>
<sequence>MADAIESGHSRNGTQRVESRSKNRGILAQVYSVKDESESIEAATACEGTAEEKLYFVLVENQKFKELVQLDDMVRENREILARSQQERESNRHHLNHLRKQMLLRIRMP</sequence>
<name>A0A024G4Z7_9STRA</name>
<evidence type="ECO:0000313" key="3">
    <source>
        <dbReference type="Proteomes" id="UP000053237"/>
    </source>
</evidence>
<organism evidence="2 3">
    <name type="scientific">Albugo candida</name>
    <dbReference type="NCBI Taxonomy" id="65357"/>
    <lineage>
        <taxon>Eukaryota</taxon>
        <taxon>Sar</taxon>
        <taxon>Stramenopiles</taxon>
        <taxon>Oomycota</taxon>
        <taxon>Peronosporomycetes</taxon>
        <taxon>Albuginales</taxon>
        <taxon>Albuginaceae</taxon>
        <taxon>Albugo</taxon>
    </lineage>
</organism>
<protein>
    <submittedName>
        <fullName evidence="2">Uncharacterized protein</fullName>
    </submittedName>
</protein>
<comment type="caution">
    <text evidence="2">The sequence shown here is derived from an EMBL/GenBank/DDBJ whole genome shotgun (WGS) entry which is preliminary data.</text>
</comment>
<reference evidence="2 3" key="1">
    <citation type="submission" date="2012-05" db="EMBL/GenBank/DDBJ databases">
        <title>Recombination and specialization in a pathogen metapopulation.</title>
        <authorList>
            <person name="Gardiner A."/>
            <person name="Kemen E."/>
            <person name="Schultz-Larsen T."/>
            <person name="MacLean D."/>
            <person name="Van Oosterhout C."/>
            <person name="Jones J.D.G."/>
        </authorList>
    </citation>
    <scope>NUCLEOTIDE SEQUENCE [LARGE SCALE GENOMIC DNA]</scope>
    <source>
        <strain evidence="2 3">Ac Nc2</strain>
    </source>
</reference>
<dbReference type="EMBL" id="CAIX01000026">
    <property type="protein sequence ID" value="CCI41899.1"/>
    <property type="molecule type" value="Genomic_DNA"/>
</dbReference>
<gene>
    <name evidence="2" type="ORF">BN9_026830</name>
</gene>
<evidence type="ECO:0000313" key="2">
    <source>
        <dbReference type="EMBL" id="CCI41899.1"/>
    </source>
</evidence>
<feature type="region of interest" description="Disordered" evidence="1">
    <location>
        <begin position="1"/>
        <end position="21"/>
    </location>
</feature>
<proteinExistence type="predicted"/>
<dbReference type="Proteomes" id="UP000053237">
    <property type="component" value="Unassembled WGS sequence"/>
</dbReference>
<accession>A0A024G4Z7</accession>